<evidence type="ECO:0000256" key="12">
    <source>
        <dbReference type="SAM" id="SignalP"/>
    </source>
</evidence>
<dbReference type="AlphaFoldDB" id="L7MJR6"/>
<name>L7MJR6_RHIPC</name>
<dbReference type="EMBL" id="GACK01001605">
    <property type="protein sequence ID" value="JAA63429.1"/>
    <property type="molecule type" value="mRNA"/>
</dbReference>
<dbReference type="GO" id="GO:0005776">
    <property type="term" value="C:autophagosome"/>
    <property type="evidence" value="ECO:0007669"/>
    <property type="project" value="UniProtKB-SubCell"/>
</dbReference>
<reference evidence="13" key="2">
    <citation type="journal article" date="2015" name="J. Proteomics">
        <title>Sexual differences in the sialomes of the zebra tick, Rhipicephalus pulchellus.</title>
        <authorList>
            <person name="Tan A.W."/>
            <person name="Francischetti I.M."/>
            <person name="Slovak M."/>
            <person name="Kini R.M."/>
            <person name="Ribeiro J.M."/>
        </authorList>
    </citation>
    <scope>NUCLEOTIDE SEQUENCE</scope>
    <source>
        <tissue evidence="13">Salivary gland</tissue>
    </source>
</reference>
<evidence type="ECO:0000256" key="6">
    <source>
        <dbReference type="ARBA" id="ARBA00023159"/>
    </source>
</evidence>
<feature type="region of interest" description="Disordered" evidence="11">
    <location>
        <begin position="219"/>
        <end position="271"/>
    </location>
</feature>
<feature type="non-terminal residue" evidence="13">
    <location>
        <position position="1"/>
    </location>
</feature>
<accession>L7MJR6</accession>
<keyword evidence="7" id="KW-0804">Transcription</keyword>
<keyword evidence="12" id="KW-0732">Signal</keyword>
<evidence type="ECO:0000256" key="11">
    <source>
        <dbReference type="SAM" id="MobiDB-lite"/>
    </source>
</evidence>
<comment type="subcellular location">
    <subcellularLocation>
        <location evidence="2">Cytoplasm</location>
        <location evidence="2">Cytosol</location>
    </subcellularLocation>
    <subcellularLocation>
        <location evidence="1">Cytoplasmic vesicle</location>
        <location evidence="1">Autophagosome</location>
    </subcellularLocation>
    <subcellularLocation>
        <location evidence="10">Nucleus</location>
        <location evidence="10">Nuclear body</location>
    </subcellularLocation>
</comment>
<reference evidence="13" key="1">
    <citation type="submission" date="2012-11" db="EMBL/GenBank/DDBJ databases">
        <authorList>
            <person name="Lucero-Rivera Y.E."/>
            <person name="Tovar-Ramirez D."/>
        </authorList>
    </citation>
    <scope>NUCLEOTIDE SEQUENCE</scope>
    <source>
        <tissue evidence="13">Salivary gland</tissue>
    </source>
</reference>
<keyword evidence="9" id="KW-0968">Cytoplasmic vesicle</keyword>
<proteinExistence type="evidence at transcript level"/>
<dbReference type="GO" id="GO:0000045">
    <property type="term" value="P:autophagosome assembly"/>
    <property type="evidence" value="ECO:0007669"/>
    <property type="project" value="TreeGrafter"/>
</dbReference>
<feature type="compositionally biased region" description="Basic and acidic residues" evidence="11">
    <location>
        <begin position="226"/>
        <end position="242"/>
    </location>
</feature>
<dbReference type="Pfam" id="PF14839">
    <property type="entry name" value="DOR"/>
    <property type="match status" value="1"/>
</dbReference>
<evidence type="ECO:0000256" key="3">
    <source>
        <dbReference type="ARBA" id="ARBA00022490"/>
    </source>
</evidence>
<keyword evidence="6" id="KW-0010">Activator</keyword>
<dbReference type="PANTHER" id="PTHR31671:SF3">
    <property type="entry name" value="DIABETES AND OBESITY REGULATED, ISOFORM G"/>
    <property type="match status" value="1"/>
</dbReference>
<keyword evidence="4" id="KW-0072">Autophagy</keyword>
<evidence type="ECO:0000256" key="5">
    <source>
        <dbReference type="ARBA" id="ARBA00023015"/>
    </source>
</evidence>
<evidence type="ECO:0000256" key="8">
    <source>
        <dbReference type="ARBA" id="ARBA00023242"/>
    </source>
</evidence>
<protein>
    <recommendedName>
        <fullName evidence="14">Tumor protein p53-inducible nuclear protein 1</fullName>
    </recommendedName>
</protein>
<feature type="chain" id="PRO_5003982064" description="Tumor protein p53-inducible nuclear protein 1" evidence="12">
    <location>
        <begin position="19"/>
        <end position="271"/>
    </location>
</feature>
<organism evidence="13">
    <name type="scientific">Rhipicephalus pulchellus</name>
    <name type="common">Yellow backed tick</name>
    <name type="synonym">Dermacentor pulchellus</name>
    <dbReference type="NCBI Taxonomy" id="72859"/>
    <lineage>
        <taxon>Eukaryota</taxon>
        <taxon>Metazoa</taxon>
        <taxon>Ecdysozoa</taxon>
        <taxon>Arthropoda</taxon>
        <taxon>Chelicerata</taxon>
        <taxon>Arachnida</taxon>
        <taxon>Acari</taxon>
        <taxon>Parasitiformes</taxon>
        <taxon>Ixodida</taxon>
        <taxon>Ixodoidea</taxon>
        <taxon>Ixodidae</taxon>
        <taxon>Rhipicephalinae</taxon>
        <taxon>Rhipicephalus</taxon>
        <taxon>Rhipicephalus</taxon>
    </lineage>
</organism>
<feature type="compositionally biased region" description="Pro residues" evidence="11">
    <location>
        <begin position="182"/>
        <end position="192"/>
    </location>
</feature>
<keyword evidence="5" id="KW-0805">Transcription regulation</keyword>
<feature type="compositionally biased region" description="Low complexity" evidence="11">
    <location>
        <begin position="193"/>
        <end position="205"/>
    </location>
</feature>
<evidence type="ECO:0000256" key="10">
    <source>
        <dbReference type="ARBA" id="ARBA00034306"/>
    </source>
</evidence>
<feature type="signal peptide" evidence="12">
    <location>
        <begin position="1"/>
        <end position="18"/>
    </location>
</feature>
<evidence type="ECO:0000256" key="7">
    <source>
        <dbReference type="ARBA" id="ARBA00023163"/>
    </source>
</evidence>
<sequence length="271" mass="30118">RKALLWHLLTLFLRVLNALQVLLLTSADACHREEHHFDKGRPLKSHQIHCASRVMLSGIASYFLNAPPTPTPEDDVNYRTMEAEDDWLLVDVTDEGSPQLEAPCERPRSLPTTLHVAVVDSSQEATPPSSPCPMDGSWYVTPPPCFVARRPVHLETSPLENLLIEHPSMSVYGPPCLRGAPLTPPPSPPPSTAAPASRALPGPRPAALAARVGWLEQLRPSQRSQVQREQRQLGRGQLERQNRTIQTGNRHPKRRDRTAARRSGANNNRKC</sequence>
<evidence type="ECO:0000256" key="1">
    <source>
        <dbReference type="ARBA" id="ARBA00004419"/>
    </source>
</evidence>
<dbReference type="InterPro" id="IPR029431">
    <property type="entry name" value="TP53INP"/>
</dbReference>
<evidence type="ECO:0000313" key="13">
    <source>
        <dbReference type="EMBL" id="JAA63429.1"/>
    </source>
</evidence>
<evidence type="ECO:0000256" key="2">
    <source>
        <dbReference type="ARBA" id="ARBA00004514"/>
    </source>
</evidence>
<evidence type="ECO:0000256" key="4">
    <source>
        <dbReference type="ARBA" id="ARBA00023006"/>
    </source>
</evidence>
<dbReference type="GO" id="GO:0031410">
    <property type="term" value="C:cytoplasmic vesicle"/>
    <property type="evidence" value="ECO:0007669"/>
    <property type="project" value="UniProtKB-KW"/>
</dbReference>
<evidence type="ECO:0000256" key="9">
    <source>
        <dbReference type="ARBA" id="ARBA00023329"/>
    </source>
</evidence>
<dbReference type="GO" id="GO:0045893">
    <property type="term" value="P:positive regulation of DNA-templated transcription"/>
    <property type="evidence" value="ECO:0007669"/>
    <property type="project" value="TreeGrafter"/>
</dbReference>
<feature type="region of interest" description="Disordered" evidence="11">
    <location>
        <begin position="177"/>
        <end position="205"/>
    </location>
</feature>
<keyword evidence="8" id="KW-0539">Nucleus</keyword>
<dbReference type="GO" id="GO:0016604">
    <property type="term" value="C:nuclear body"/>
    <property type="evidence" value="ECO:0007669"/>
    <property type="project" value="UniProtKB-SubCell"/>
</dbReference>
<keyword evidence="3" id="KW-0963">Cytoplasm</keyword>
<dbReference type="PANTHER" id="PTHR31671">
    <property type="entry name" value="DIABETES AND OBESITY REGULATED, ISOFORM G"/>
    <property type="match status" value="1"/>
</dbReference>
<dbReference type="GO" id="GO:0005829">
    <property type="term" value="C:cytosol"/>
    <property type="evidence" value="ECO:0007669"/>
    <property type="project" value="UniProtKB-SubCell"/>
</dbReference>
<evidence type="ECO:0008006" key="14">
    <source>
        <dbReference type="Google" id="ProtNLM"/>
    </source>
</evidence>